<dbReference type="InterPro" id="IPR003660">
    <property type="entry name" value="HAMP_dom"/>
</dbReference>
<comment type="caution">
    <text evidence="10">The sequence shown here is derived from an EMBL/GenBank/DDBJ whole genome shotgun (WGS) entry which is preliminary data.</text>
</comment>
<dbReference type="Gene3D" id="1.10.287.950">
    <property type="entry name" value="Methyl-accepting chemotaxis protein"/>
    <property type="match status" value="1"/>
</dbReference>
<dbReference type="SMART" id="SM00304">
    <property type="entry name" value="HAMP"/>
    <property type="match status" value="1"/>
</dbReference>
<dbReference type="AlphaFoldDB" id="A0A7W5C971"/>
<dbReference type="SMART" id="SM00283">
    <property type="entry name" value="MA"/>
    <property type="match status" value="1"/>
</dbReference>
<evidence type="ECO:0000256" key="5">
    <source>
        <dbReference type="ARBA" id="ARBA00029447"/>
    </source>
</evidence>
<dbReference type="SUPFAM" id="SSF58104">
    <property type="entry name" value="Methyl-accepting chemotaxis protein (MCP) signaling domain"/>
    <property type="match status" value="1"/>
</dbReference>
<evidence type="ECO:0000256" key="3">
    <source>
        <dbReference type="ARBA" id="ARBA00023136"/>
    </source>
</evidence>
<dbReference type="InterPro" id="IPR004089">
    <property type="entry name" value="MCPsignal_dom"/>
</dbReference>
<dbReference type="PROSITE" id="PS50885">
    <property type="entry name" value="HAMP"/>
    <property type="match status" value="1"/>
</dbReference>
<evidence type="ECO:0000256" key="7">
    <source>
        <dbReference type="SAM" id="Phobius"/>
    </source>
</evidence>
<keyword evidence="4 6" id="KW-0807">Transducer</keyword>
<dbReference type="RefSeq" id="WP_183564928.1">
    <property type="nucleotide sequence ID" value="NZ_CBCSLB010000007.1"/>
</dbReference>
<feature type="transmembrane region" description="Helical" evidence="7">
    <location>
        <begin position="9"/>
        <end position="29"/>
    </location>
</feature>
<keyword evidence="2" id="KW-1003">Cell membrane</keyword>
<evidence type="ECO:0000313" key="11">
    <source>
        <dbReference type="Proteomes" id="UP000518605"/>
    </source>
</evidence>
<feature type="domain" description="HAMP" evidence="9">
    <location>
        <begin position="218"/>
        <end position="276"/>
    </location>
</feature>
<dbReference type="Pfam" id="PF00015">
    <property type="entry name" value="MCPsignal"/>
    <property type="match status" value="1"/>
</dbReference>
<keyword evidence="3 7" id="KW-0472">Membrane</keyword>
<dbReference type="PANTHER" id="PTHR32089">
    <property type="entry name" value="METHYL-ACCEPTING CHEMOTAXIS PROTEIN MCPB"/>
    <property type="match status" value="1"/>
</dbReference>
<evidence type="ECO:0000256" key="6">
    <source>
        <dbReference type="PROSITE-ProRule" id="PRU00284"/>
    </source>
</evidence>
<keyword evidence="7" id="KW-0812">Transmembrane</keyword>
<evidence type="ECO:0000313" key="10">
    <source>
        <dbReference type="EMBL" id="MBB3153407.1"/>
    </source>
</evidence>
<dbReference type="CDD" id="cd06225">
    <property type="entry name" value="HAMP"/>
    <property type="match status" value="1"/>
</dbReference>
<sequence>MVTVLKKHLIVRILCAMTAVMILIAAGYIGTQVVQTKSAVEEAINSYNIRIAESYAVTLQIDRFSEFLKEPKETELYWSLREELSHFRTQIGARYVYFVRFADNLEPRIMIDGLPKDASDASPIDEVTDMPAEAAEAVVAGRNASSPLIENPVYGSYLSAYVPLKNESGTVVGALGIDTDAAVFQQLAADVIWESMPLYIMMLLITLVLIGAIVWFVRRSLQPLQTVTASAEKMASGDLAEANAILRATPVTSVDEIGTVYRAMLTMSENLNERVRGVVVNVGKTSEQLVSSSQAFASHADQMLQMGETMNGSVQHIYEGAHAQKKSAEDSALAMEEIAVGIVRIAESSSTVSNAAVQSLESAQSGETAMKQLNNQIRSISVSTAQTLDMARQLKEYTGQIGLVIGSVSEFANQTKLLALNASIEAARAGEHGAGFMVVAKEVRKLAEASAASVQQISTLLGNIETESGTISTEMEKVSLEINDGVSLSGEAAEAFLQAVASFRLVSEQIMEVSAATEQLTAGSEEVAATVSSIAHIASGVSDQTEQIQTLTAKQLEMMKQVQEASALLSENTRDMREAVAKVNV</sequence>
<accession>A0A7W5C971</accession>
<evidence type="ECO:0000256" key="4">
    <source>
        <dbReference type="ARBA" id="ARBA00023224"/>
    </source>
</evidence>
<evidence type="ECO:0000259" key="8">
    <source>
        <dbReference type="PROSITE" id="PS50111"/>
    </source>
</evidence>
<dbReference type="Gene3D" id="6.10.340.10">
    <property type="match status" value="1"/>
</dbReference>
<protein>
    <submittedName>
        <fullName evidence="10">Methyl-accepting chemotaxis protein</fullName>
    </submittedName>
</protein>
<dbReference type="PANTHER" id="PTHR32089:SF112">
    <property type="entry name" value="LYSOZYME-LIKE PROTEIN-RELATED"/>
    <property type="match status" value="1"/>
</dbReference>
<dbReference type="GO" id="GO:0007165">
    <property type="term" value="P:signal transduction"/>
    <property type="evidence" value="ECO:0007669"/>
    <property type="project" value="UniProtKB-KW"/>
</dbReference>
<dbReference type="PROSITE" id="PS50111">
    <property type="entry name" value="CHEMOTAXIS_TRANSDUC_2"/>
    <property type="match status" value="1"/>
</dbReference>
<evidence type="ECO:0000256" key="2">
    <source>
        <dbReference type="ARBA" id="ARBA00022475"/>
    </source>
</evidence>
<feature type="transmembrane region" description="Helical" evidence="7">
    <location>
        <begin position="196"/>
        <end position="217"/>
    </location>
</feature>
<organism evidence="10 11">
    <name type="scientific">Paenibacillus endophyticus</name>
    <dbReference type="NCBI Taxonomy" id="1294268"/>
    <lineage>
        <taxon>Bacteria</taxon>
        <taxon>Bacillati</taxon>
        <taxon>Bacillota</taxon>
        <taxon>Bacilli</taxon>
        <taxon>Bacillales</taxon>
        <taxon>Paenibacillaceae</taxon>
        <taxon>Paenibacillus</taxon>
    </lineage>
</organism>
<comment type="subcellular location">
    <subcellularLocation>
        <location evidence="1">Cell membrane</location>
    </subcellularLocation>
</comment>
<dbReference type="Pfam" id="PF00672">
    <property type="entry name" value="HAMP"/>
    <property type="match status" value="1"/>
</dbReference>
<gene>
    <name evidence="10" type="ORF">FHS16_003469</name>
</gene>
<dbReference type="Proteomes" id="UP000518605">
    <property type="component" value="Unassembled WGS sequence"/>
</dbReference>
<reference evidence="10 11" key="1">
    <citation type="submission" date="2020-08" db="EMBL/GenBank/DDBJ databases">
        <title>Genomic Encyclopedia of Type Strains, Phase III (KMG-III): the genomes of soil and plant-associated and newly described type strains.</title>
        <authorList>
            <person name="Whitman W."/>
        </authorList>
    </citation>
    <scope>NUCLEOTIDE SEQUENCE [LARGE SCALE GENOMIC DNA]</scope>
    <source>
        <strain evidence="10 11">CECT 8234</strain>
    </source>
</reference>
<comment type="similarity">
    <text evidence="5">Belongs to the methyl-accepting chemotaxis (MCP) protein family.</text>
</comment>
<proteinExistence type="inferred from homology"/>
<dbReference type="EMBL" id="JACHXW010000010">
    <property type="protein sequence ID" value="MBB3153407.1"/>
    <property type="molecule type" value="Genomic_DNA"/>
</dbReference>
<keyword evidence="7" id="KW-1133">Transmembrane helix</keyword>
<keyword evidence="11" id="KW-1185">Reference proteome</keyword>
<dbReference type="GO" id="GO:0005886">
    <property type="term" value="C:plasma membrane"/>
    <property type="evidence" value="ECO:0007669"/>
    <property type="project" value="UniProtKB-SubCell"/>
</dbReference>
<evidence type="ECO:0000256" key="1">
    <source>
        <dbReference type="ARBA" id="ARBA00004236"/>
    </source>
</evidence>
<name>A0A7W5C971_9BACL</name>
<evidence type="ECO:0000259" key="9">
    <source>
        <dbReference type="PROSITE" id="PS50885"/>
    </source>
</evidence>
<feature type="domain" description="Methyl-accepting transducer" evidence="8">
    <location>
        <begin position="299"/>
        <end position="535"/>
    </location>
</feature>